<evidence type="ECO:0000313" key="3">
    <source>
        <dbReference type="Proteomes" id="UP001164042"/>
    </source>
</evidence>
<feature type="chain" id="PRO_5041261532" evidence="1">
    <location>
        <begin position="31"/>
        <end position="240"/>
    </location>
</feature>
<sequence>MKFKHSYFIGGLALASTALLICFGSPIKVAASATEAPSSRIQKSNSSLKDSDTVVEISGGVLVHGEISIYDISNPDEPVLTLNTDDNQKAKTMKEVNNGAKLETVQVPETNSLSQFDGIQKIQERAGDRNTPPTQLMKLGSGAEASGTWTTGNYWHYTPYAYAPTSGKSLHFWTWLDSMLAGDSEDWNNTHRTGVGYGVYIPSNYEASYPDKWVIAGVGNVLACWSWGPRAGATWRVTNY</sequence>
<protein>
    <submittedName>
        <fullName evidence="2">Uncharacterized protein</fullName>
    </submittedName>
</protein>
<organism evidence="2 3">
    <name type="scientific">Lactococcus garvieae</name>
    <dbReference type="NCBI Taxonomy" id="1363"/>
    <lineage>
        <taxon>Bacteria</taxon>
        <taxon>Bacillati</taxon>
        <taxon>Bacillota</taxon>
        <taxon>Bacilli</taxon>
        <taxon>Lactobacillales</taxon>
        <taxon>Streptococcaceae</taxon>
        <taxon>Lactococcus</taxon>
    </lineage>
</organism>
<feature type="signal peptide" evidence="1">
    <location>
        <begin position="1"/>
        <end position="30"/>
    </location>
</feature>
<dbReference type="EMBL" id="CP109635">
    <property type="protein sequence ID" value="UYT10433.1"/>
    <property type="molecule type" value="Genomic_DNA"/>
</dbReference>
<evidence type="ECO:0000256" key="1">
    <source>
        <dbReference type="SAM" id="SignalP"/>
    </source>
</evidence>
<accession>A0AA46TXQ5</accession>
<dbReference type="RefSeq" id="WP_264308267.1">
    <property type="nucleotide sequence ID" value="NZ_CP109635.1"/>
</dbReference>
<keyword evidence="1" id="KW-0732">Signal</keyword>
<evidence type="ECO:0000313" key="2">
    <source>
        <dbReference type="EMBL" id="UYT10433.1"/>
    </source>
</evidence>
<dbReference type="AlphaFoldDB" id="A0AA46TXQ5"/>
<reference evidence="2" key="1">
    <citation type="submission" date="2022-10" db="EMBL/GenBank/DDBJ databases">
        <title>Genome assembly of Lactococcus garvieae isolates from cricket gut.</title>
        <authorList>
            <person name="Luecke A.R."/>
            <person name="Brown A.M.V."/>
            <person name="Wakeman C.A."/>
        </authorList>
    </citation>
    <scope>NUCLEOTIDE SEQUENCE</scope>
    <source>
        <strain evidence="2">Alexii-11_2</strain>
    </source>
</reference>
<dbReference type="Proteomes" id="UP001164042">
    <property type="component" value="Chromosome"/>
</dbReference>
<gene>
    <name evidence="2" type="ORF">OF801_00395</name>
</gene>
<name>A0AA46TXQ5_9LACT</name>
<proteinExistence type="predicted"/>